<feature type="transmembrane region" description="Helical" evidence="1">
    <location>
        <begin position="213"/>
        <end position="236"/>
    </location>
</feature>
<keyword evidence="1" id="KW-1133">Transmembrane helix</keyword>
<evidence type="ECO:0000313" key="2">
    <source>
        <dbReference type="EMBL" id="QDP20441.1"/>
    </source>
</evidence>
<feature type="transmembrane region" description="Helical" evidence="1">
    <location>
        <begin position="323"/>
        <end position="341"/>
    </location>
</feature>
<sequence length="404" mass="43024">MALEWLFVISLTLAPIYAFASGGLQIAHIVMGLYCLGRLVSVRPAFGAPETALSFLCVVIIIREWTATNFGYGSGSGLMEFLYVAFGLLILLCVRTSDLNRLAGAAAWGVWGGAIVALVGVAATDGLSIRGVSIDRAIGTFNNPNQLAYFALLNSCLAMVLWLSGHMRTLTTIVLHVMMAILSMVALSKAGLIAQMAVSAIFLWYIVSKYSSNHWGTIVVLLSGAGVVLAVAAGFFDQFLFVQRLASTGSEADDGFLSRGYAVWLDGSWTSFLFGLGQEGVLLKFGHEVHSTFASFFGKYGAIGGTLFLSFVGGWFHRTKSNFGWTGIGLTFLPVALYGLTHNGSRFMLFWVLVALVGSLKAAHGSVRCYPLRVGQRSLAHNRIGDGALPGGGGGGSLGHERLL</sequence>
<gene>
    <name evidence="2" type="ORF">FMM02_11035</name>
</gene>
<keyword evidence="1" id="KW-0472">Membrane</keyword>
<dbReference type="EMBL" id="CP041659">
    <property type="protein sequence ID" value="QDP20441.1"/>
    <property type="molecule type" value="Genomic_DNA"/>
</dbReference>
<feature type="transmembrane region" description="Helical" evidence="1">
    <location>
        <begin position="177"/>
        <end position="207"/>
    </location>
</feature>
<protein>
    <submittedName>
        <fullName evidence="2">Uncharacterized protein</fullName>
    </submittedName>
</protein>
<evidence type="ECO:0000313" key="3">
    <source>
        <dbReference type="Proteomes" id="UP000321857"/>
    </source>
</evidence>
<proteinExistence type="predicted"/>
<keyword evidence="3" id="KW-1185">Reference proteome</keyword>
<feature type="transmembrane region" description="Helical" evidence="1">
    <location>
        <begin position="46"/>
        <end position="65"/>
    </location>
</feature>
<dbReference type="RefSeq" id="WP_147494889.1">
    <property type="nucleotide sequence ID" value="NZ_CP041659.1"/>
</dbReference>
<evidence type="ECO:0000256" key="1">
    <source>
        <dbReference type="SAM" id="Phobius"/>
    </source>
</evidence>
<dbReference type="Proteomes" id="UP000321857">
    <property type="component" value="Chromosome"/>
</dbReference>
<feature type="transmembrane region" description="Helical" evidence="1">
    <location>
        <begin position="296"/>
        <end position="316"/>
    </location>
</feature>
<dbReference type="OrthoDB" id="8479716at2"/>
<dbReference type="AlphaFoldDB" id="A0A516IU85"/>
<accession>A0A516IU85</accession>
<keyword evidence="1" id="KW-0812">Transmembrane</keyword>
<organism evidence="2 3">
    <name type="scientific">Sphingomonas xanthus</name>
    <dbReference type="NCBI Taxonomy" id="2594473"/>
    <lineage>
        <taxon>Bacteria</taxon>
        <taxon>Pseudomonadati</taxon>
        <taxon>Pseudomonadota</taxon>
        <taxon>Alphaproteobacteria</taxon>
        <taxon>Sphingomonadales</taxon>
        <taxon>Sphingomonadaceae</taxon>
        <taxon>Sphingomonas</taxon>
    </lineage>
</organism>
<name>A0A516IU85_9SPHN</name>
<feature type="transmembrane region" description="Helical" evidence="1">
    <location>
        <begin position="347"/>
        <end position="367"/>
    </location>
</feature>
<feature type="transmembrane region" description="Helical" evidence="1">
    <location>
        <begin position="106"/>
        <end position="127"/>
    </location>
</feature>
<feature type="transmembrane region" description="Helical" evidence="1">
    <location>
        <begin position="6"/>
        <end position="34"/>
    </location>
</feature>
<feature type="transmembrane region" description="Helical" evidence="1">
    <location>
        <begin position="77"/>
        <end position="94"/>
    </location>
</feature>
<reference evidence="2 3" key="1">
    <citation type="submission" date="2019-07" db="EMBL/GenBank/DDBJ databases">
        <title>Sphingomonas AE3 Genome sequencing and assembly.</title>
        <authorList>
            <person name="Kim H."/>
        </authorList>
    </citation>
    <scope>NUCLEOTIDE SEQUENCE [LARGE SCALE GENOMIC DNA]</scope>
    <source>
        <strain evidence="2 3">AE3</strain>
    </source>
</reference>
<dbReference type="KEGG" id="sxa:FMM02_11035"/>
<feature type="transmembrane region" description="Helical" evidence="1">
    <location>
        <begin position="147"/>
        <end position="165"/>
    </location>
</feature>